<dbReference type="EMBL" id="CP159872">
    <property type="protein sequence ID" value="XCM83376.1"/>
    <property type="molecule type" value="Genomic_DNA"/>
</dbReference>
<sequence>MVCLTAAALKQLGLPATLPTTEKALTALHTKLAKAAAAVGMEISDQIGPSFHVFRRTGSAGGPKTSVRVTIAPWLGQGDARQQATSALAAPLATAPDGTKDGLTLTRRYRAFTADLGAAPGATTASTAMLLLDAVRPRVEWVKDYDPEDFDLN</sequence>
<dbReference type="RefSeq" id="WP_354644312.1">
    <property type="nucleotide sequence ID" value="NZ_CP159872.1"/>
</dbReference>
<accession>A0AAU8K3U3</accession>
<proteinExistence type="predicted"/>
<name>A0AAU8K3U3_9ACTN</name>
<dbReference type="KEGG" id="kcm:ABWK59_32845"/>
<reference evidence="1" key="1">
    <citation type="submission" date="2024-06" db="EMBL/GenBank/DDBJ databases">
        <title>The genome sequences of Kitasatospora sp. strain HUAS MG31.</title>
        <authorList>
            <person name="Mo P."/>
        </authorList>
    </citation>
    <scope>NUCLEOTIDE SEQUENCE</scope>
    <source>
        <strain evidence="1">HUAS MG31</strain>
    </source>
</reference>
<evidence type="ECO:0000313" key="1">
    <source>
        <dbReference type="EMBL" id="XCM83376.1"/>
    </source>
</evidence>
<gene>
    <name evidence="1" type="ORF">ABWK59_32845</name>
</gene>
<organism evidence="1">
    <name type="scientific">Kitasatospora camelliae</name>
    <dbReference type="NCBI Taxonomy" id="3156397"/>
    <lineage>
        <taxon>Bacteria</taxon>
        <taxon>Bacillati</taxon>
        <taxon>Actinomycetota</taxon>
        <taxon>Actinomycetes</taxon>
        <taxon>Kitasatosporales</taxon>
        <taxon>Streptomycetaceae</taxon>
        <taxon>Kitasatospora</taxon>
    </lineage>
</organism>
<dbReference type="AlphaFoldDB" id="A0AAU8K3U3"/>
<protein>
    <submittedName>
        <fullName evidence="1">Uncharacterized protein</fullName>
    </submittedName>
</protein>